<evidence type="ECO:0000256" key="3">
    <source>
        <dbReference type="PROSITE-ProRule" id="PRU00284"/>
    </source>
</evidence>
<proteinExistence type="inferred from homology"/>
<dbReference type="InterPro" id="IPR003660">
    <property type="entry name" value="HAMP_dom"/>
</dbReference>
<evidence type="ECO:0000256" key="1">
    <source>
        <dbReference type="ARBA" id="ARBA00022481"/>
    </source>
</evidence>
<dbReference type="PRINTS" id="PR00260">
    <property type="entry name" value="CHEMTRNSDUCR"/>
</dbReference>
<keyword evidence="5" id="KW-0812">Transmembrane</keyword>
<sequence>MRLNTPVTQNEHDISDSDSIVSTTDLQGNITYANPYFIEVSGFTEDELIGAPQNIVRHPDMPIEAFADLWDTIKSGLPWTGVVKNRCKNGDYYWVYANVTPVIENGKATGYMSVRTKPSVAQIRQAEQLYKELKEGNPNRLQLRQGNVVKSNLLTKFNALINFSISQRIAVNVGLLLLAIGCLFANMLLSQAKPFLSNTNMAVILGLAFVNTAYLWYSFQIAVVRPSQQALSAAKIMAGGDLTAKIETDRTDELGQVLRMLRQVKVNLHSIVGDVRKNSEHIRVATQEIAAGNMELSGRTESQASSLEETAASMEEFASTVSQNTDNANIASTMAHDALRIADQGGTVTKQMVETMEDINLFSKRMIDITGIIEGIAFQTNILALNAAVEAARAGEQGRGFAVVASEVRSLAQRSAAAAKEIKQLIDTSVEKIHAGTNLTAQAGNAMKEILGSTNKVSGIMNEIASASREQSAGIIQVNEAITLMDTVTQQNAALVEEAAAAAGSLSLQTQTLVKALSVFKLEHGAQHSPVQVDAAKSRRPAALSQRTPTSRALLT</sequence>
<dbReference type="SUPFAM" id="SSF58104">
    <property type="entry name" value="Methyl-accepting chemotaxis protein (MCP) signaling domain"/>
    <property type="match status" value="1"/>
</dbReference>
<dbReference type="SMART" id="SM00086">
    <property type="entry name" value="PAC"/>
    <property type="match status" value="1"/>
</dbReference>
<feature type="transmembrane region" description="Helical" evidence="5">
    <location>
        <begin position="201"/>
        <end position="219"/>
    </location>
</feature>
<keyword evidence="5" id="KW-1133">Transmembrane helix</keyword>
<dbReference type="CDD" id="cd11386">
    <property type="entry name" value="MCP_signal"/>
    <property type="match status" value="1"/>
</dbReference>
<dbReference type="RefSeq" id="WP_390209301.1">
    <property type="nucleotide sequence ID" value="NZ_JBHLXJ010000002.1"/>
</dbReference>
<dbReference type="InterPro" id="IPR001610">
    <property type="entry name" value="PAC"/>
</dbReference>
<dbReference type="PROSITE" id="PS50112">
    <property type="entry name" value="PAS"/>
    <property type="match status" value="1"/>
</dbReference>
<evidence type="ECO:0000313" key="9">
    <source>
        <dbReference type="EMBL" id="MFC0348267.1"/>
    </source>
</evidence>
<evidence type="ECO:0000259" key="7">
    <source>
        <dbReference type="PROSITE" id="PS50112"/>
    </source>
</evidence>
<dbReference type="CDD" id="cd06225">
    <property type="entry name" value="HAMP"/>
    <property type="match status" value="1"/>
</dbReference>
<comment type="caution">
    <text evidence="9">The sequence shown here is derived from an EMBL/GenBank/DDBJ whole genome shotgun (WGS) entry which is preliminary data.</text>
</comment>
<dbReference type="PANTHER" id="PTHR43531:SF14">
    <property type="entry name" value="METHYL-ACCEPTING CHEMOTAXIS PROTEIN I-RELATED"/>
    <property type="match status" value="1"/>
</dbReference>
<dbReference type="InterPro" id="IPR004089">
    <property type="entry name" value="MCPsignal_dom"/>
</dbReference>
<evidence type="ECO:0000259" key="8">
    <source>
        <dbReference type="PROSITE" id="PS50885"/>
    </source>
</evidence>
<keyword evidence="3" id="KW-0807">Transducer</keyword>
<accession>A0ABV6I9C7</accession>
<dbReference type="SMART" id="SM00091">
    <property type="entry name" value="PAS"/>
    <property type="match status" value="1"/>
</dbReference>
<feature type="domain" description="Methyl-accepting transducer" evidence="6">
    <location>
        <begin position="278"/>
        <end position="507"/>
    </location>
</feature>
<name>A0ABV6I9C7_9BURK</name>
<dbReference type="InterPro" id="IPR000014">
    <property type="entry name" value="PAS"/>
</dbReference>
<reference evidence="9 10" key="1">
    <citation type="submission" date="2024-09" db="EMBL/GenBank/DDBJ databases">
        <authorList>
            <person name="Sun Q."/>
            <person name="Mori K."/>
        </authorList>
    </citation>
    <scope>NUCLEOTIDE SEQUENCE [LARGE SCALE GENOMIC DNA]</scope>
    <source>
        <strain evidence="9 10">CCM 8677</strain>
    </source>
</reference>
<dbReference type="CDD" id="cd00130">
    <property type="entry name" value="PAS"/>
    <property type="match status" value="1"/>
</dbReference>
<evidence type="ECO:0000259" key="6">
    <source>
        <dbReference type="PROSITE" id="PS50111"/>
    </source>
</evidence>
<feature type="domain" description="HAMP" evidence="8">
    <location>
        <begin position="221"/>
        <end position="273"/>
    </location>
</feature>
<dbReference type="Pfam" id="PF08447">
    <property type="entry name" value="PAS_3"/>
    <property type="match status" value="1"/>
</dbReference>
<organism evidence="9 10">
    <name type="scientific">Undibacterium danionis</name>
    <dbReference type="NCBI Taxonomy" id="1812100"/>
    <lineage>
        <taxon>Bacteria</taxon>
        <taxon>Pseudomonadati</taxon>
        <taxon>Pseudomonadota</taxon>
        <taxon>Betaproteobacteria</taxon>
        <taxon>Burkholderiales</taxon>
        <taxon>Oxalobacteraceae</taxon>
        <taxon>Undibacterium</taxon>
    </lineage>
</organism>
<dbReference type="Pfam" id="PF00015">
    <property type="entry name" value="MCPsignal"/>
    <property type="match status" value="1"/>
</dbReference>
<keyword evidence="10" id="KW-1185">Reference proteome</keyword>
<evidence type="ECO:0000256" key="4">
    <source>
        <dbReference type="SAM" id="MobiDB-lite"/>
    </source>
</evidence>
<dbReference type="PROSITE" id="PS50111">
    <property type="entry name" value="CHEMOTAXIS_TRANSDUC_2"/>
    <property type="match status" value="1"/>
</dbReference>
<gene>
    <name evidence="9" type="ORF">ACFFJH_00455</name>
</gene>
<feature type="compositionally biased region" description="Polar residues" evidence="4">
    <location>
        <begin position="545"/>
        <end position="556"/>
    </location>
</feature>
<evidence type="ECO:0000256" key="2">
    <source>
        <dbReference type="ARBA" id="ARBA00029447"/>
    </source>
</evidence>
<dbReference type="InterPro" id="IPR004090">
    <property type="entry name" value="Chemotax_Me-accpt_rcpt"/>
</dbReference>
<protein>
    <submittedName>
        <fullName evidence="9">Methyl-accepting chemotaxis protein</fullName>
    </submittedName>
</protein>
<dbReference type="Gene3D" id="1.10.287.950">
    <property type="entry name" value="Methyl-accepting chemotaxis protein"/>
    <property type="match status" value="1"/>
</dbReference>
<keyword evidence="5" id="KW-0472">Membrane</keyword>
<dbReference type="NCBIfam" id="TIGR00229">
    <property type="entry name" value="sensory_box"/>
    <property type="match status" value="1"/>
</dbReference>
<dbReference type="SUPFAM" id="SSF55785">
    <property type="entry name" value="PYP-like sensor domain (PAS domain)"/>
    <property type="match status" value="1"/>
</dbReference>
<feature type="region of interest" description="Disordered" evidence="4">
    <location>
        <begin position="528"/>
        <end position="556"/>
    </location>
</feature>
<dbReference type="PANTHER" id="PTHR43531">
    <property type="entry name" value="PROTEIN ICFG"/>
    <property type="match status" value="1"/>
</dbReference>
<dbReference type="InterPro" id="IPR013655">
    <property type="entry name" value="PAS_fold_3"/>
</dbReference>
<dbReference type="SMART" id="SM00283">
    <property type="entry name" value="MA"/>
    <property type="match status" value="1"/>
</dbReference>
<dbReference type="Gene3D" id="3.30.450.20">
    <property type="entry name" value="PAS domain"/>
    <property type="match status" value="1"/>
</dbReference>
<evidence type="ECO:0000313" key="10">
    <source>
        <dbReference type="Proteomes" id="UP001589844"/>
    </source>
</evidence>
<dbReference type="InterPro" id="IPR051310">
    <property type="entry name" value="MCP_chemotaxis"/>
</dbReference>
<dbReference type="Proteomes" id="UP001589844">
    <property type="component" value="Unassembled WGS sequence"/>
</dbReference>
<comment type="similarity">
    <text evidence="2">Belongs to the methyl-accepting chemotaxis (MCP) protein family.</text>
</comment>
<feature type="transmembrane region" description="Helical" evidence="5">
    <location>
        <begin position="169"/>
        <end position="189"/>
    </location>
</feature>
<feature type="domain" description="PAS" evidence="7">
    <location>
        <begin position="14"/>
        <end position="50"/>
    </location>
</feature>
<dbReference type="InterPro" id="IPR035965">
    <property type="entry name" value="PAS-like_dom_sf"/>
</dbReference>
<dbReference type="PROSITE" id="PS50885">
    <property type="entry name" value="HAMP"/>
    <property type="match status" value="1"/>
</dbReference>
<keyword evidence="1" id="KW-0488">Methylation</keyword>
<dbReference type="EMBL" id="JBHLXJ010000002">
    <property type="protein sequence ID" value="MFC0348267.1"/>
    <property type="molecule type" value="Genomic_DNA"/>
</dbReference>
<evidence type="ECO:0000256" key="5">
    <source>
        <dbReference type="SAM" id="Phobius"/>
    </source>
</evidence>
<dbReference type="Pfam" id="PF00672">
    <property type="entry name" value="HAMP"/>
    <property type="match status" value="1"/>
</dbReference>